<evidence type="ECO:0000313" key="3">
    <source>
        <dbReference type="EMBL" id="RFU66466.1"/>
    </source>
</evidence>
<evidence type="ECO:0000256" key="1">
    <source>
        <dbReference type="ARBA" id="ARBA00003238"/>
    </source>
</evidence>
<organism evidence="3 4">
    <name type="scientific">Peribacillus saganii</name>
    <dbReference type="NCBI Taxonomy" id="2303992"/>
    <lineage>
        <taxon>Bacteria</taxon>
        <taxon>Bacillati</taxon>
        <taxon>Bacillota</taxon>
        <taxon>Bacilli</taxon>
        <taxon>Bacillales</taxon>
        <taxon>Bacillaceae</taxon>
        <taxon>Peribacillus</taxon>
    </lineage>
</organism>
<evidence type="ECO:0000313" key="4">
    <source>
        <dbReference type="Proteomes" id="UP000264541"/>
    </source>
</evidence>
<dbReference type="Gene3D" id="3.40.50.10170">
    <property type="match status" value="1"/>
</dbReference>
<dbReference type="RefSeq" id="WP_117328050.1">
    <property type="nucleotide sequence ID" value="NZ_QVTE01000051.1"/>
</dbReference>
<dbReference type="NCBIfam" id="TIGR00762">
    <property type="entry name" value="DegV"/>
    <property type="match status" value="1"/>
</dbReference>
<comment type="function">
    <text evidence="1">May bind long-chain fatty acids, such as palmitate, and may play a role in lipid transport or fatty acid metabolism.</text>
</comment>
<dbReference type="Pfam" id="PF02645">
    <property type="entry name" value="DegV"/>
    <property type="match status" value="1"/>
</dbReference>
<dbReference type="SUPFAM" id="SSF82549">
    <property type="entry name" value="DAK1/DegV-like"/>
    <property type="match status" value="1"/>
</dbReference>
<dbReference type="PANTHER" id="PTHR33434">
    <property type="entry name" value="DEGV DOMAIN-CONTAINING PROTEIN DR_1986-RELATED"/>
    <property type="match status" value="1"/>
</dbReference>
<reference evidence="3 4" key="1">
    <citation type="submission" date="2018-08" db="EMBL/GenBank/DDBJ databases">
        <title>Bacillus chawlae sp. nov., Bacillus glennii sp. nov., and Bacillus saganii sp. nov. Isolated from the Vehicle Assembly Building at Kennedy Space Center where the Viking Spacecraft were Assembled.</title>
        <authorList>
            <person name="Seuylemezian A."/>
            <person name="Vaishampayan P."/>
        </authorList>
    </citation>
    <scope>NUCLEOTIDE SEQUENCE [LARGE SCALE GENOMIC DNA]</scope>
    <source>
        <strain evidence="3 4">V47-23a</strain>
    </source>
</reference>
<keyword evidence="2" id="KW-0446">Lipid-binding</keyword>
<accession>A0A372LKB6</accession>
<dbReference type="OrthoDB" id="5429275at2"/>
<dbReference type="InterPro" id="IPR043168">
    <property type="entry name" value="DegV_C"/>
</dbReference>
<dbReference type="GO" id="GO:0008289">
    <property type="term" value="F:lipid binding"/>
    <property type="evidence" value="ECO:0007669"/>
    <property type="project" value="UniProtKB-KW"/>
</dbReference>
<comment type="caution">
    <text evidence="3">The sequence shown here is derived from an EMBL/GenBank/DDBJ whole genome shotgun (WGS) entry which is preliminary data.</text>
</comment>
<dbReference type="AlphaFoldDB" id="A0A372LKB6"/>
<dbReference type="InterPro" id="IPR050270">
    <property type="entry name" value="DegV_domain_contain"/>
</dbReference>
<dbReference type="PANTHER" id="PTHR33434:SF8">
    <property type="entry name" value="DEGV DOMAIN-CONTAINING PROTEIN SPR1019"/>
    <property type="match status" value="1"/>
</dbReference>
<dbReference type="Proteomes" id="UP000264541">
    <property type="component" value="Unassembled WGS sequence"/>
</dbReference>
<gene>
    <name evidence="3" type="ORF">D0469_17715</name>
</gene>
<keyword evidence="4" id="KW-1185">Reference proteome</keyword>
<sequence length="280" mass="30260">MVKVKIVTDSTADMSAEELEEYGVTMVPLSITIDGETFLDKVDMFPEEFITRMKSASDLPKSSQPPAGKFVEVYEELAKDGSEIISIHMTGGMSGTVRSAESAATMTEAKVTVFDSKFISKALSFQVIEAAKMAASGKSTAEIIKRLEEIRRNSTLYIAIDTLENLVKGGRIGKAAGFIGSLLNIKPIARLEDGVLNQALKARSQSQIVKLLLKQFMEDTKGKEILGVGIAHVNGQELANKLKQAIIDNSGFQNVEVVFTTPVISTHAGPGAVGFMYYSK</sequence>
<dbReference type="PROSITE" id="PS51482">
    <property type="entry name" value="DEGV"/>
    <property type="match status" value="1"/>
</dbReference>
<protein>
    <submittedName>
        <fullName evidence="3">DegV family protein</fullName>
    </submittedName>
</protein>
<evidence type="ECO:0000256" key="2">
    <source>
        <dbReference type="ARBA" id="ARBA00023121"/>
    </source>
</evidence>
<dbReference type="EMBL" id="QVTE01000051">
    <property type="protein sequence ID" value="RFU66466.1"/>
    <property type="molecule type" value="Genomic_DNA"/>
</dbReference>
<name>A0A372LKB6_9BACI</name>
<proteinExistence type="predicted"/>
<dbReference type="InterPro" id="IPR003797">
    <property type="entry name" value="DegV"/>
</dbReference>
<dbReference type="Gene3D" id="3.30.1180.10">
    <property type="match status" value="1"/>
</dbReference>